<dbReference type="Pfam" id="PF00158">
    <property type="entry name" value="Sigma54_activat"/>
    <property type="match status" value="1"/>
</dbReference>
<dbReference type="Gene3D" id="3.40.50.300">
    <property type="entry name" value="P-loop containing nucleotide triphosphate hydrolases"/>
    <property type="match status" value="1"/>
</dbReference>
<dbReference type="SUPFAM" id="SSF55781">
    <property type="entry name" value="GAF domain-like"/>
    <property type="match status" value="1"/>
</dbReference>
<feature type="compositionally biased region" description="Gly residues" evidence="14">
    <location>
        <begin position="477"/>
        <end position="487"/>
    </location>
</feature>
<dbReference type="PROSITE" id="PS50045">
    <property type="entry name" value="SIGMA54_INTERACT_4"/>
    <property type="match status" value="1"/>
</dbReference>
<evidence type="ECO:0000256" key="1">
    <source>
        <dbReference type="ARBA" id="ARBA00002167"/>
    </source>
</evidence>
<dbReference type="HOGENOM" id="CLU_000445_95_2_7"/>
<keyword evidence="13" id="KW-0175">Coiled coil</keyword>
<dbReference type="InterPro" id="IPR010113">
    <property type="entry name" value="Nif-specific_regulatory_prot"/>
</dbReference>
<dbReference type="GO" id="GO:0043565">
    <property type="term" value="F:sequence-specific DNA binding"/>
    <property type="evidence" value="ECO:0007669"/>
    <property type="project" value="InterPro"/>
</dbReference>
<keyword evidence="10 12" id="KW-0804">Transcription</keyword>
<dbReference type="NCBIfam" id="TIGR01817">
    <property type="entry name" value="nifA"/>
    <property type="match status" value="1"/>
</dbReference>
<dbReference type="Gene3D" id="3.30.450.40">
    <property type="match status" value="1"/>
</dbReference>
<dbReference type="GO" id="GO:0005524">
    <property type="term" value="F:ATP binding"/>
    <property type="evidence" value="ECO:0007669"/>
    <property type="project" value="UniProtKB-KW"/>
</dbReference>
<dbReference type="GO" id="GO:0003700">
    <property type="term" value="F:DNA-binding transcription factor activity"/>
    <property type="evidence" value="ECO:0007669"/>
    <property type="project" value="UniProtKB-UniRule"/>
</dbReference>
<sequence>MPCTLQSLKLKALYAISQVFDRALDLEQALGEVLRVLSETLSMKRATITLPDRETGQLVIAASHGLTPEERGRGVYRLDEGVTGTIFQTARPYIVRDVRTDPLFLDRTGARKVEKGKISFLGVPILKQGAPIGVLNVDRLFSDDVSTSEDVEFLGIVATLVAQFLSLNEQLNERVDTLRRENVKLRTRVLDERGDYIVGRSAAMLDVQRQIERVAPTRATVLLLGESGVGKTLIARLLHNLSDRMVHPFVKVNCASIPETLLEAELFGHEKGAFTGAAAVRAGRFEEAHRGTIFLDEIGELPPGIQAKLLRVIQDREFERLGSNQTHRVDVRIVAATNRDLALLSEQGRFRQDLYYRLCVFPIRVPSLRERPDDVERLLNHFLAKAARDYRRVITLAPDALGLLRRHEWPGNVREMENLIERLAILSESGQIDRRFLEPLLEHSATENAQPDWPYPVHPAQQAHQAHQAPHAPLPGGMSGSMAGGMAGNTAPGHGAPHGATAAHDAHAGHGDADLHGDAHPTTLRDIERNEIIAALRRNGWVQHRAAAALGITPRQMGYRIRKMGLSGLVAGERARRGD</sequence>
<evidence type="ECO:0000256" key="2">
    <source>
        <dbReference type="ARBA" id="ARBA00011135"/>
    </source>
</evidence>
<dbReference type="SMART" id="SM00065">
    <property type="entry name" value="GAF"/>
    <property type="match status" value="1"/>
</dbReference>
<dbReference type="InterPro" id="IPR009057">
    <property type="entry name" value="Homeodomain-like_sf"/>
</dbReference>
<dbReference type="CDD" id="cd00009">
    <property type="entry name" value="AAA"/>
    <property type="match status" value="1"/>
</dbReference>
<evidence type="ECO:0000256" key="14">
    <source>
        <dbReference type="SAM" id="MobiDB-lite"/>
    </source>
</evidence>
<dbReference type="PANTHER" id="PTHR32071:SF117">
    <property type="entry name" value="PTS-DEPENDENT DIHYDROXYACETONE KINASE OPERON REGULATORY PROTEIN-RELATED"/>
    <property type="match status" value="1"/>
</dbReference>
<dbReference type="SUPFAM" id="SSF52540">
    <property type="entry name" value="P-loop containing nucleoside triphosphate hydrolases"/>
    <property type="match status" value="1"/>
</dbReference>
<evidence type="ECO:0000256" key="5">
    <source>
        <dbReference type="ARBA" id="ARBA00022840"/>
    </source>
</evidence>
<dbReference type="Gene3D" id="1.10.10.60">
    <property type="entry name" value="Homeodomain-like"/>
    <property type="match status" value="1"/>
</dbReference>
<keyword evidence="9 12" id="KW-0010">Activator</keyword>
<keyword evidence="6 12" id="KW-0902">Two-component regulatory system</keyword>
<dbReference type="PROSITE" id="PS00675">
    <property type="entry name" value="SIGMA54_INTERACT_1"/>
    <property type="match status" value="1"/>
</dbReference>
<dbReference type="OrthoDB" id="9763792at2"/>
<dbReference type="SUPFAM" id="SSF46689">
    <property type="entry name" value="Homeodomain-like"/>
    <property type="match status" value="1"/>
</dbReference>
<dbReference type="InterPro" id="IPR029016">
    <property type="entry name" value="GAF-like_dom_sf"/>
</dbReference>
<comment type="subunit">
    <text evidence="2 12">Interacts with sigma-54.</text>
</comment>
<dbReference type="KEGG" id="dvm:DvMF_2528"/>
<feature type="domain" description="Sigma-54 factor interaction" evidence="15">
    <location>
        <begin position="197"/>
        <end position="425"/>
    </location>
</feature>
<name>B8DQY9_NITV9</name>
<keyword evidence="11 12" id="KW-0535">Nitrogen fixation</keyword>
<dbReference type="AlphaFoldDB" id="B8DQY9"/>
<feature type="coiled-coil region" evidence="13">
    <location>
        <begin position="161"/>
        <end position="188"/>
    </location>
</feature>
<evidence type="ECO:0000256" key="6">
    <source>
        <dbReference type="ARBA" id="ARBA00023012"/>
    </source>
</evidence>
<dbReference type="STRING" id="883.DvMF_2528"/>
<organism evidence="16">
    <name type="scientific">Nitratidesulfovibrio vulgaris (strain DSM 19637 / Miyazaki F)</name>
    <name type="common">Desulfovibrio vulgaris</name>
    <dbReference type="NCBI Taxonomy" id="883"/>
    <lineage>
        <taxon>Bacteria</taxon>
        <taxon>Pseudomonadati</taxon>
        <taxon>Thermodesulfobacteriota</taxon>
        <taxon>Desulfovibrionia</taxon>
        <taxon>Desulfovibrionales</taxon>
        <taxon>Desulfovibrionaceae</taxon>
        <taxon>Nitratidesulfovibrio</taxon>
    </lineage>
</organism>
<evidence type="ECO:0000256" key="9">
    <source>
        <dbReference type="ARBA" id="ARBA00023159"/>
    </source>
</evidence>
<dbReference type="InterPro" id="IPR003593">
    <property type="entry name" value="AAA+_ATPase"/>
</dbReference>
<evidence type="ECO:0000256" key="8">
    <source>
        <dbReference type="ARBA" id="ARBA00023125"/>
    </source>
</evidence>
<dbReference type="Pfam" id="PF25601">
    <property type="entry name" value="AAA_lid_14"/>
    <property type="match status" value="1"/>
</dbReference>
<dbReference type="PANTHER" id="PTHR32071">
    <property type="entry name" value="TRANSCRIPTIONAL REGULATORY PROTEIN"/>
    <property type="match status" value="1"/>
</dbReference>
<dbReference type="FunFam" id="3.40.50.300:FF:000006">
    <property type="entry name" value="DNA-binding transcriptional regulator NtrC"/>
    <property type="match status" value="1"/>
</dbReference>
<evidence type="ECO:0000256" key="7">
    <source>
        <dbReference type="ARBA" id="ARBA00023015"/>
    </source>
</evidence>
<dbReference type="InterPro" id="IPR058031">
    <property type="entry name" value="AAA_lid_NorR"/>
</dbReference>
<keyword evidence="4" id="KW-0547">Nucleotide-binding</keyword>
<keyword evidence="7 12" id="KW-0805">Transcription regulation</keyword>
<gene>
    <name evidence="16" type="ordered locus">DvMF_2528</name>
</gene>
<feature type="compositionally biased region" description="Low complexity" evidence="14">
    <location>
        <begin position="488"/>
        <end position="503"/>
    </location>
</feature>
<dbReference type="InterPro" id="IPR025662">
    <property type="entry name" value="Sigma_54_int_dom_ATP-bd_1"/>
</dbReference>
<feature type="compositionally biased region" description="Low complexity" evidence="14">
    <location>
        <begin position="458"/>
        <end position="471"/>
    </location>
</feature>
<dbReference type="EMBL" id="CP001197">
    <property type="protein sequence ID" value="ACL09467.1"/>
    <property type="molecule type" value="Genomic_DNA"/>
</dbReference>
<keyword evidence="5" id="KW-0067">ATP-binding</keyword>
<dbReference type="InterPro" id="IPR027417">
    <property type="entry name" value="P-loop_NTPase"/>
</dbReference>
<dbReference type="InterPro" id="IPR002197">
    <property type="entry name" value="HTH_Fis"/>
</dbReference>
<keyword evidence="8 12" id="KW-0238">DNA-binding</keyword>
<proteinExistence type="predicted"/>
<dbReference type="Pfam" id="PF02954">
    <property type="entry name" value="HTH_8"/>
    <property type="match status" value="1"/>
</dbReference>
<accession>B8DQY9</accession>
<dbReference type="eggNOG" id="COG3604">
    <property type="taxonomic scope" value="Bacteria"/>
</dbReference>
<evidence type="ECO:0000259" key="15">
    <source>
        <dbReference type="PROSITE" id="PS50045"/>
    </source>
</evidence>
<protein>
    <recommendedName>
        <fullName evidence="3 12">Nif-specific regulatory protein</fullName>
    </recommendedName>
</protein>
<dbReference type="Pfam" id="PF01590">
    <property type="entry name" value="GAF"/>
    <property type="match status" value="1"/>
</dbReference>
<feature type="compositionally biased region" description="Basic and acidic residues" evidence="14">
    <location>
        <begin position="504"/>
        <end position="520"/>
    </location>
</feature>
<dbReference type="SMART" id="SM00382">
    <property type="entry name" value="AAA"/>
    <property type="match status" value="1"/>
</dbReference>
<dbReference type="InterPro" id="IPR003018">
    <property type="entry name" value="GAF"/>
</dbReference>
<evidence type="ECO:0000256" key="10">
    <source>
        <dbReference type="ARBA" id="ARBA00023163"/>
    </source>
</evidence>
<evidence type="ECO:0000256" key="12">
    <source>
        <dbReference type="RuleBase" id="RU368029"/>
    </source>
</evidence>
<dbReference type="GO" id="GO:0000160">
    <property type="term" value="P:phosphorelay signal transduction system"/>
    <property type="evidence" value="ECO:0007669"/>
    <property type="project" value="UniProtKB-UniRule"/>
</dbReference>
<comment type="function">
    <text evidence="1 12">Required for activation of most nif operons, which are directly involved in nitrogen fixation.</text>
</comment>
<evidence type="ECO:0000256" key="11">
    <source>
        <dbReference type="ARBA" id="ARBA00023231"/>
    </source>
</evidence>
<evidence type="ECO:0000256" key="13">
    <source>
        <dbReference type="SAM" id="Coils"/>
    </source>
</evidence>
<dbReference type="Gene3D" id="1.10.8.60">
    <property type="match status" value="1"/>
</dbReference>
<feature type="region of interest" description="Disordered" evidence="14">
    <location>
        <begin position="448"/>
        <end position="520"/>
    </location>
</feature>
<reference evidence="16" key="1">
    <citation type="submission" date="2008-10" db="EMBL/GenBank/DDBJ databases">
        <title>Complete sequence of Desulfovibrio vulgaris str. 'Miyazaki F'.</title>
        <authorList>
            <person name="Lucas S."/>
            <person name="Copeland A."/>
            <person name="Lapidus A."/>
            <person name="Glavina del Rio T."/>
            <person name="Dalin E."/>
            <person name="Tice H."/>
            <person name="Bruce D."/>
            <person name="Goodwin L."/>
            <person name="Pitluck S."/>
            <person name="Sims D."/>
            <person name="Brettin T."/>
            <person name="Detter J.C."/>
            <person name="Han C."/>
            <person name="Larimer F."/>
            <person name="Land M."/>
            <person name="Hauser L."/>
            <person name="Kyrpides N."/>
            <person name="Mikhailova N."/>
            <person name="Hazen T.C."/>
            <person name="Richardson P."/>
        </authorList>
    </citation>
    <scope>NUCLEOTIDE SEQUENCE</scope>
    <source>
        <strain evidence="16">Miyazaki F</strain>
    </source>
</reference>
<evidence type="ECO:0000256" key="3">
    <source>
        <dbReference type="ARBA" id="ARBA00015308"/>
    </source>
</evidence>
<dbReference type="PRINTS" id="PR01590">
    <property type="entry name" value="HTHFIS"/>
</dbReference>
<dbReference type="InterPro" id="IPR002078">
    <property type="entry name" value="Sigma_54_int"/>
</dbReference>
<evidence type="ECO:0000256" key="4">
    <source>
        <dbReference type="ARBA" id="ARBA00022741"/>
    </source>
</evidence>
<dbReference type="GO" id="GO:0009399">
    <property type="term" value="P:nitrogen fixation"/>
    <property type="evidence" value="ECO:0007669"/>
    <property type="project" value="UniProtKB-UniRule"/>
</dbReference>
<evidence type="ECO:0000313" key="16">
    <source>
        <dbReference type="EMBL" id="ACL09467.1"/>
    </source>
</evidence>